<comment type="similarity">
    <text evidence="1">Belongs to the GSP E family.</text>
</comment>
<evidence type="ECO:0000256" key="1">
    <source>
        <dbReference type="ARBA" id="ARBA00006611"/>
    </source>
</evidence>
<dbReference type="EMBL" id="MNVB01000034">
    <property type="protein sequence ID" value="OIO17313.1"/>
    <property type="molecule type" value="Genomic_DNA"/>
</dbReference>
<dbReference type="InterPro" id="IPR027417">
    <property type="entry name" value="P-loop_NTPase"/>
</dbReference>
<comment type="caution">
    <text evidence="5">The sequence shown here is derived from an EMBL/GenBank/DDBJ whole genome shotgun (WGS) entry which is preliminary data.</text>
</comment>
<dbReference type="CDD" id="cd01129">
    <property type="entry name" value="PulE-GspE-like"/>
    <property type="match status" value="1"/>
</dbReference>
<sequence length="577" mass="64629">MEKQEKLKKQLLDHFTAQLHIPEAELQELEKTADLESFELGLITTGKISEEGIAKAKANIFNLPYILLSDQKISAEIIDILPSELAENYQMVVFGKERDVIDIGLVDPTNLKAKEAADFVAREKNFKIKYHIVSKASFNRIFYQYGNLKSEVGEALKIAKDKFGGTESILDDKMERIIKSAPISKMVSVILKHAVESHASDVHIEPTQEDTRVRYRVDGKLQTSLVLPRYVHAAIVSRIKVMSNLKIDETRIPQDGRIRLNISGINIDFRVSTLPLYNQEKVVMRILDSSGGVSTWEDLGFDRRNLESMRKNISKPHGMFLVTGPTGSGKSTTLYAALQILNKEQVNIVTLEDPVEYYLKGVNQSQVRPEVKFTFASGLRSILRQDPDIIMVGEIRDAETAELAIHASLTGHIVLSTLHTNDAFGAIPRLIDMKIEPFLIASTLNVVIAQRLVRTICSHCKERVDLPESLRKEMEDIFKSIPTQNLPKGVTVEKIDVMYRGKGCSYCANSGYRGRVAIAEVLEINDEIKDTINSGFRISTIKEMFIKQGMLSLKQSGLVKAIEGKTSAEEIIAVTKD</sequence>
<dbReference type="Pfam" id="PF05157">
    <property type="entry name" value="MshEN"/>
    <property type="match status" value="1"/>
</dbReference>
<gene>
    <name evidence="5" type="ORF">AUJ29_01550</name>
</gene>
<keyword evidence="3" id="KW-0067">ATP-binding</keyword>
<dbReference type="GO" id="GO:0005524">
    <property type="term" value="F:ATP binding"/>
    <property type="evidence" value="ECO:0007669"/>
    <property type="project" value="UniProtKB-KW"/>
</dbReference>
<protein>
    <recommendedName>
        <fullName evidence="4">Bacterial type II secretion system protein E domain-containing protein</fullName>
    </recommendedName>
</protein>
<dbReference type="SUPFAM" id="SSF160246">
    <property type="entry name" value="EspE N-terminal domain-like"/>
    <property type="match status" value="1"/>
</dbReference>
<dbReference type="Gene3D" id="3.30.450.90">
    <property type="match status" value="1"/>
</dbReference>
<keyword evidence="2" id="KW-0547">Nucleotide-binding</keyword>
<dbReference type="InterPro" id="IPR037257">
    <property type="entry name" value="T2SS_E_N_sf"/>
</dbReference>
<dbReference type="PROSITE" id="PS00662">
    <property type="entry name" value="T2SP_E"/>
    <property type="match status" value="1"/>
</dbReference>
<evidence type="ECO:0000259" key="4">
    <source>
        <dbReference type="PROSITE" id="PS00662"/>
    </source>
</evidence>
<dbReference type="GO" id="GO:0005886">
    <property type="term" value="C:plasma membrane"/>
    <property type="evidence" value="ECO:0007669"/>
    <property type="project" value="TreeGrafter"/>
</dbReference>
<dbReference type="FunFam" id="3.40.50.300:FF:000398">
    <property type="entry name" value="Type IV pilus assembly ATPase PilB"/>
    <property type="match status" value="1"/>
</dbReference>
<evidence type="ECO:0000256" key="3">
    <source>
        <dbReference type="ARBA" id="ARBA00022840"/>
    </source>
</evidence>
<organism evidence="5 6">
    <name type="scientific">Candidatus Kuenenbacteria bacterium CG1_02_38_13</name>
    <dbReference type="NCBI Taxonomy" id="1805235"/>
    <lineage>
        <taxon>Bacteria</taxon>
        <taxon>Candidatus Kueneniibacteriota</taxon>
    </lineage>
</organism>
<dbReference type="Proteomes" id="UP000182465">
    <property type="component" value="Unassembled WGS sequence"/>
</dbReference>
<dbReference type="SUPFAM" id="SSF52540">
    <property type="entry name" value="P-loop containing nucleoside triphosphate hydrolases"/>
    <property type="match status" value="1"/>
</dbReference>
<feature type="domain" description="Bacterial type II secretion system protein E" evidence="4">
    <location>
        <begin position="383"/>
        <end position="397"/>
    </location>
</feature>
<dbReference type="InterPro" id="IPR007831">
    <property type="entry name" value="T2SS_GspE_N"/>
</dbReference>
<dbReference type="GO" id="GO:0016887">
    <property type="term" value="F:ATP hydrolysis activity"/>
    <property type="evidence" value="ECO:0007669"/>
    <property type="project" value="TreeGrafter"/>
</dbReference>
<name>A0A1J4U1Q2_9BACT</name>
<dbReference type="InterPro" id="IPR001482">
    <property type="entry name" value="T2SS/T4SS_dom"/>
</dbReference>
<evidence type="ECO:0000256" key="2">
    <source>
        <dbReference type="ARBA" id="ARBA00022741"/>
    </source>
</evidence>
<dbReference type="InterPro" id="IPR003593">
    <property type="entry name" value="AAA+_ATPase"/>
</dbReference>
<evidence type="ECO:0000313" key="6">
    <source>
        <dbReference type="Proteomes" id="UP000182465"/>
    </source>
</evidence>
<accession>A0A1J4U1Q2</accession>
<dbReference type="SMART" id="SM00382">
    <property type="entry name" value="AAA"/>
    <property type="match status" value="1"/>
</dbReference>
<dbReference type="Gene3D" id="3.40.50.300">
    <property type="entry name" value="P-loop containing nucleotide triphosphate hydrolases"/>
    <property type="match status" value="1"/>
</dbReference>
<reference evidence="5 6" key="1">
    <citation type="journal article" date="2016" name="Environ. Microbiol.">
        <title>Genomic resolution of a cold subsurface aquifer community provides metabolic insights for novel microbes adapted to high CO concentrations.</title>
        <authorList>
            <person name="Probst A.J."/>
            <person name="Castelle C.J."/>
            <person name="Singh A."/>
            <person name="Brown C.T."/>
            <person name="Anantharaman K."/>
            <person name="Sharon I."/>
            <person name="Hug L.A."/>
            <person name="Burstein D."/>
            <person name="Emerson J.B."/>
            <person name="Thomas B.C."/>
            <person name="Banfield J.F."/>
        </authorList>
    </citation>
    <scope>NUCLEOTIDE SEQUENCE [LARGE SCALE GENOMIC DNA]</scope>
    <source>
        <strain evidence="5">CG1_02_38_13</strain>
    </source>
</reference>
<evidence type="ECO:0000313" key="5">
    <source>
        <dbReference type="EMBL" id="OIO17313.1"/>
    </source>
</evidence>
<dbReference type="PANTHER" id="PTHR30258:SF1">
    <property type="entry name" value="PROTEIN TRANSPORT PROTEIN HOFB HOMOLOG"/>
    <property type="match status" value="1"/>
</dbReference>
<dbReference type="AlphaFoldDB" id="A0A1J4U1Q2"/>
<proteinExistence type="inferred from homology"/>
<dbReference type="Pfam" id="PF00437">
    <property type="entry name" value="T2SSE"/>
    <property type="match status" value="1"/>
</dbReference>
<dbReference type="PANTHER" id="PTHR30258">
    <property type="entry name" value="TYPE II SECRETION SYSTEM PROTEIN GSPE-RELATED"/>
    <property type="match status" value="1"/>
</dbReference>